<evidence type="ECO:0000259" key="4">
    <source>
        <dbReference type="Pfam" id="PF00465"/>
    </source>
</evidence>
<dbReference type="OrthoDB" id="9815791at2"/>
<evidence type="ECO:0000259" key="5">
    <source>
        <dbReference type="Pfam" id="PF25137"/>
    </source>
</evidence>
<dbReference type="RefSeq" id="WP_054452257.1">
    <property type="nucleotide sequence ID" value="NZ_LHPH01000001.1"/>
</dbReference>
<dbReference type="GO" id="GO:0004022">
    <property type="term" value="F:alcohol dehydrogenase (NAD+) activity"/>
    <property type="evidence" value="ECO:0007669"/>
    <property type="project" value="TreeGrafter"/>
</dbReference>
<gene>
    <name evidence="6" type="ORF">ADS77_00305</name>
</gene>
<evidence type="ECO:0000256" key="3">
    <source>
        <dbReference type="ARBA" id="ARBA00023002"/>
    </source>
</evidence>
<dbReference type="AlphaFoldDB" id="A0A0N1EXL4"/>
<dbReference type="Gene3D" id="3.40.50.1970">
    <property type="match status" value="1"/>
</dbReference>
<dbReference type="PANTHER" id="PTHR11496:SF102">
    <property type="entry name" value="ALCOHOL DEHYDROGENASE 4"/>
    <property type="match status" value="1"/>
</dbReference>
<comment type="similarity">
    <text evidence="2">Belongs to the iron-containing alcohol dehydrogenase family.</text>
</comment>
<dbReference type="CDD" id="cd08189">
    <property type="entry name" value="Fe-ADH-like"/>
    <property type="match status" value="1"/>
</dbReference>
<organism evidence="6 7">
    <name type="scientific">Pseudoalteromonas porphyrae</name>
    <dbReference type="NCBI Taxonomy" id="187330"/>
    <lineage>
        <taxon>Bacteria</taxon>
        <taxon>Pseudomonadati</taxon>
        <taxon>Pseudomonadota</taxon>
        <taxon>Gammaproteobacteria</taxon>
        <taxon>Alteromonadales</taxon>
        <taxon>Pseudoalteromonadaceae</taxon>
        <taxon>Pseudoalteromonas</taxon>
    </lineage>
</organism>
<feature type="domain" description="Fe-containing alcohol dehydrogenase-like C-terminal" evidence="5">
    <location>
        <begin position="201"/>
        <end position="390"/>
    </location>
</feature>
<dbReference type="SUPFAM" id="SSF56796">
    <property type="entry name" value="Dehydroquinate synthase-like"/>
    <property type="match status" value="1"/>
</dbReference>
<dbReference type="FunFam" id="3.40.50.1970:FF:000003">
    <property type="entry name" value="Alcohol dehydrogenase, iron-containing"/>
    <property type="match status" value="1"/>
</dbReference>
<sequence length="404" mass="44113">MHVFYRCYHFILKCIVIFIGIPHPRLYQGYSGLEQWTAQWNSEKPVLVVSDATLQKLGVLKQTLAQLDEKKITWHLYTDVAPNPTIDNVEHGLEMYIEHHCTGIIAIGGGSVMDCAKLIGARAVRPSKSVKQLKGLFKVLKSLPPLCAIPTTAGTGSETTVAAVVNDPNTKTKYAVTDFSLVPNDAVLIGELTQSVPDFITAATGIDALTHAIEAYIGTIGLAFSNEKSLQAIDLILKNLKVAYNEGDNLVAREQMLLASFYAGQAFTRTSVGYVHAIAHQFGAQYGTAHGLANSVLLMPVLRFYGKVIYPKLAEIADYCKLTQPQQSTEQKALLLLKTFDDLLASLAIPKTLPEIKVNDISGISQAAMKEAHPDYPVPVFMSHSQCEAIVLQLTQQSSQQSSQ</sequence>
<name>A0A0N1EXL4_9GAMM</name>
<dbReference type="GO" id="GO:0046872">
    <property type="term" value="F:metal ion binding"/>
    <property type="evidence" value="ECO:0007669"/>
    <property type="project" value="InterPro"/>
</dbReference>
<dbReference type="InterPro" id="IPR001670">
    <property type="entry name" value="ADH_Fe/GldA"/>
</dbReference>
<accession>A0A0N1EXL4</accession>
<dbReference type="PANTHER" id="PTHR11496">
    <property type="entry name" value="ALCOHOL DEHYDROGENASE"/>
    <property type="match status" value="1"/>
</dbReference>
<reference evidence="6 7" key="1">
    <citation type="submission" date="2015-08" db="EMBL/GenBank/DDBJ databases">
        <title>Draft Genome Sequence of Pseudoalteromonas porphyrae UCD-SED14.</title>
        <authorList>
            <person name="Coil D.A."/>
            <person name="Jospin G."/>
            <person name="Lee R.D."/>
            <person name="Eisen J.A."/>
        </authorList>
    </citation>
    <scope>NUCLEOTIDE SEQUENCE [LARGE SCALE GENOMIC DNA]</scope>
    <source>
        <strain evidence="6 7">UCD-SED14</strain>
    </source>
</reference>
<keyword evidence="3" id="KW-0560">Oxidoreductase</keyword>
<dbReference type="Pfam" id="PF25137">
    <property type="entry name" value="ADH_Fe_C"/>
    <property type="match status" value="1"/>
</dbReference>
<evidence type="ECO:0000313" key="7">
    <source>
        <dbReference type="Proteomes" id="UP000037848"/>
    </source>
</evidence>
<proteinExistence type="inferred from homology"/>
<dbReference type="FunFam" id="1.20.1090.10:FF:000001">
    <property type="entry name" value="Aldehyde-alcohol dehydrogenase"/>
    <property type="match status" value="1"/>
</dbReference>
<evidence type="ECO:0000256" key="2">
    <source>
        <dbReference type="ARBA" id="ARBA00007358"/>
    </source>
</evidence>
<dbReference type="InterPro" id="IPR039697">
    <property type="entry name" value="Alcohol_dehydrogenase_Fe"/>
</dbReference>
<comment type="cofactor">
    <cofactor evidence="1">
        <name>Fe cation</name>
        <dbReference type="ChEBI" id="CHEBI:24875"/>
    </cofactor>
</comment>
<keyword evidence="7" id="KW-1185">Reference proteome</keyword>
<dbReference type="InterPro" id="IPR056798">
    <property type="entry name" value="ADH_Fe_C"/>
</dbReference>
<dbReference type="STRING" id="187330.AMS58_06060"/>
<comment type="caution">
    <text evidence="6">The sequence shown here is derived from an EMBL/GenBank/DDBJ whole genome shotgun (WGS) entry which is preliminary data.</text>
</comment>
<evidence type="ECO:0000256" key="1">
    <source>
        <dbReference type="ARBA" id="ARBA00001962"/>
    </source>
</evidence>
<evidence type="ECO:0000313" key="6">
    <source>
        <dbReference type="EMBL" id="KPH65420.1"/>
    </source>
</evidence>
<dbReference type="Proteomes" id="UP000037848">
    <property type="component" value="Unassembled WGS sequence"/>
</dbReference>
<dbReference type="Gene3D" id="1.20.1090.10">
    <property type="entry name" value="Dehydroquinate synthase-like - alpha domain"/>
    <property type="match status" value="1"/>
</dbReference>
<protein>
    <submittedName>
        <fullName evidence="6">Alcohol dehydrogenase</fullName>
    </submittedName>
</protein>
<dbReference type="EMBL" id="LHPH01000001">
    <property type="protein sequence ID" value="KPH65420.1"/>
    <property type="molecule type" value="Genomic_DNA"/>
</dbReference>
<feature type="domain" description="Alcohol dehydrogenase iron-type/glycerol dehydrogenase GldA" evidence="4">
    <location>
        <begin position="32"/>
        <end position="187"/>
    </location>
</feature>
<dbReference type="PATRIC" id="fig|187330.3.peg.63"/>
<dbReference type="Pfam" id="PF00465">
    <property type="entry name" value="Fe-ADH"/>
    <property type="match status" value="1"/>
</dbReference>